<keyword evidence="7" id="KW-1185">Reference proteome</keyword>
<keyword evidence="3" id="KW-0029">Amino-acid transport</keyword>
<dbReference type="GO" id="GO:0006865">
    <property type="term" value="P:amino acid transport"/>
    <property type="evidence" value="ECO:0007669"/>
    <property type="project" value="UniProtKB-KW"/>
</dbReference>
<evidence type="ECO:0000313" key="6">
    <source>
        <dbReference type="EMBL" id="SDS67075.1"/>
    </source>
</evidence>
<dbReference type="InterPro" id="IPR028082">
    <property type="entry name" value="Peripla_BP_I"/>
</dbReference>
<dbReference type="InterPro" id="IPR051010">
    <property type="entry name" value="BCAA_transport"/>
</dbReference>
<proteinExistence type="inferred from homology"/>
<keyword evidence="2" id="KW-0732">Signal</keyword>
<name>A0A1H1U3G7_9BRAD</name>
<organism evidence="6 7">
    <name type="scientific">Bradyrhizobium canariense</name>
    <dbReference type="NCBI Taxonomy" id="255045"/>
    <lineage>
        <taxon>Bacteria</taxon>
        <taxon>Pseudomonadati</taxon>
        <taxon>Pseudomonadota</taxon>
        <taxon>Alphaproteobacteria</taxon>
        <taxon>Hyphomicrobiales</taxon>
        <taxon>Nitrobacteraceae</taxon>
        <taxon>Bradyrhizobium</taxon>
    </lineage>
</organism>
<comment type="similarity">
    <text evidence="1">Belongs to the leucine-binding protein family.</text>
</comment>
<reference evidence="7" key="1">
    <citation type="submission" date="2016-10" db="EMBL/GenBank/DDBJ databases">
        <authorList>
            <person name="Varghese N."/>
            <person name="Submissions S."/>
        </authorList>
    </citation>
    <scope>NUCLEOTIDE SEQUENCE [LARGE SCALE GENOMIC DNA]</scope>
    <source>
        <strain evidence="7">GAS369</strain>
    </source>
</reference>
<dbReference type="Gene3D" id="3.40.50.2300">
    <property type="match status" value="2"/>
</dbReference>
<feature type="domain" description="Leucine-binding protein" evidence="5">
    <location>
        <begin position="54"/>
        <end position="386"/>
    </location>
</feature>
<dbReference type="EMBL" id="LT629750">
    <property type="protein sequence ID" value="SDS67075.1"/>
    <property type="molecule type" value="Genomic_DNA"/>
</dbReference>
<dbReference type="RefSeq" id="WP_146687672.1">
    <property type="nucleotide sequence ID" value="NZ_LT629750.1"/>
</dbReference>
<dbReference type="Proteomes" id="UP000243904">
    <property type="component" value="Chromosome I"/>
</dbReference>
<dbReference type="InterPro" id="IPR028081">
    <property type="entry name" value="Leu-bd"/>
</dbReference>
<evidence type="ECO:0000256" key="4">
    <source>
        <dbReference type="SAM" id="MobiDB-lite"/>
    </source>
</evidence>
<gene>
    <name evidence="6" type="ORF">SAMN05444158_2800</name>
</gene>
<evidence type="ECO:0000259" key="5">
    <source>
        <dbReference type="Pfam" id="PF13458"/>
    </source>
</evidence>
<evidence type="ECO:0000256" key="1">
    <source>
        <dbReference type="ARBA" id="ARBA00010062"/>
    </source>
</evidence>
<dbReference type="PROSITE" id="PS51318">
    <property type="entry name" value="TAT"/>
    <property type="match status" value="1"/>
</dbReference>
<dbReference type="InterPro" id="IPR006311">
    <property type="entry name" value="TAT_signal"/>
</dbReference>
<dbReference type="PANTHER" id="PTHR30483:SF37">
    <property type="entry name" value="ABC TRANSPORTER SUBSTRATE-BINDING PROTEIN"/>
    <property type="match status" value="1"/>
</dbReference>
<dbReference type="SUPFAM" id="SSF53822">
    <property type="entry name" value="Periplasmic binding protein-like I"/>
    <property type="match status" value="1"/>
</dbReference>
<feature type="region of interest" description="Disordered" evidence="4">
    <location>
        <begin position="1"/>
        <end position="24"/>
    </location>
</feature>
<dbReference type="CDD" id="cd06340">
    <property type="entry name" value="PBP1_ABC_ligand_binding-like"/>
    <property type="match status" value="1"/>
</dbReference>
<keyword evidence="3" id="KW-0813">Transport</keyword>
<evidence type="ECO:0000313" key="7">
    <source>
        <dbReference type="Proteomes" id="UP000243904"/>
    </source>
</evidence>
<dbReference type="Pfam" id="PF13458">
    <property type="entry name" value="Peripla_BP_6"/>
    <property type="match status" value="1"/>
</dbReference>
<accession>A0A1H1U3G7</accession>
<sequence>MKKDRQQSVLGRKNSANPTLSKPQSRRQFLLKTGGVLAAGAFGAVPLRGWAADPVNIGALYPTTGSMAQIGVGCVAAAKLAVEMINDAGGIKSLGGAKLNLILSDVQSDTTVTRTETDRLITGNKLSAIHGCFASALTLIASEVAERAKVPLLTGSSSDQLNKGRTYTFTPFARASQFARAQLQMAKLVSDKPKVAVIFENTAFGTSTSNGLKELAPAEGVEIVMFEPYSAGFTDASPLINKVKSSGANALFSVSYLNDLILIVRTVKQVGLDIAINGGSGGFVIPDFYKNVGKLAEGLQGVAHWNHDMDDNAQKVNAEYKKRTGDFLFEYAGGLVAQTFMIADALERAGSPDPQKVREALSTLDVSSGYAAMAPGGKVKFGPDGKNVYGRPVGVQWQNGDLASVFPKEDARAPLLKT</sequence>
<evidence type="ECO:0000256" key="2">
    <source>
        <dbReference type="ARBA" id="ARBA00022729"/>
    </source>
</evidence>
<dbReference type="AlphaFoldDB" id="A0A1H1U3G7"/>
<feature type="compositionally biased region" description="Polar residues" evidence="4">
    <location>
        <begin position="14"/>
        <end position="24"/>
    </location>
</feature>
<dbReference type="PANTHER" id="PTHR30483">
    <property type="entry name" value="LEUCINE-SPECIFIC-BINDING PROTEIN"/>
    <property type="match status" value="1"/>
</dbReference>
<evidence type="ECO:0000256" key="3">
    <source>
        <dbReference type="ARBA" id="ARBA00022970"/>
    </source>
</evidence>
<protein>
    <submittedName>
        <fullName evidence="6">Amino acid/amide ABC transporter substrate-binding protein, HAAT family</fullName>
    </submittedName>
</protein>